<evidence type="ECO:0000313" key="4">
    <source>
        <dbReference type="Proteomes" id="UP000193006"/>
    </source>
</evidence>
<name>A0A1X9M5N9_9BACI</name>
<keyword evidence="3" id="KW-0255">Endonuclease</keyword>
<protein>
    <submittedName>
        <fullName evidence="3">HNH endonuclease</fullName>
    </submittedName>
</protein>
<dbReference type="SMART" id="SM00507">
    <property type="entry name" value="HNHc"/>
    <property type="match status" value="1"/>
</dbReference>
<dbReference type="Gene3D" id="1.10.30.50">
    <property type="match status" value="1"/>
</dbReference>
<evidence type="ECO:0000313" key="3">
    <source>
        <dbReference type="EMBL" id="ARK28766.1"/>
    </source>
</evidence>
<feature type="compositionally biased region" description="Basic residues" evidence="1">
    <location>
        <begin position="14"/>
        <end position="24"/>
    </location>
</feature>
<dbReference type="STRING" id="199441.BkAM31D_02265"/>
<dbReference type="EMBL" id="CP020814">
    <property type="protein sequence ID" value="ARK28766.1"/>
    <property type="molecule type" value="Genomic_DNA"/>
</dbReference>
<keyword evidence="3" id="KW-0540">Nuclease</keyword>
<reference evidence="3 4" key="1">
    <citation type="submission" date="2017-04" db="EMBL/GenBank/DDBJ databases">
        <title>Bacillus krulwichiae AM31D Genome sequencing and assembly.</title>
        <authorList>
            <person name="Krulwich T.A."/>
            <person name="Anastor L."/>
            <person name="Ehrlich R."/>
            <person name="Ehrlich G.D."/>
            <person name="Janto B."/>
        </authorList>
    </citation>
    <scope>NUCLEOTIDE SEQUENCE [LARGE SCALE GENOMIC DNA]</scope>
    <source>
        <strain evidence="3 4">AM31D</strain>
    </source>
</reference>
<dbReference type="GO" id="GO:0008270">
    <property type="term" value="F:zinc ion binding"/>
    <property type="evidence" value="ECO:0007669"/>
    <property type="project" value="InterPro"/>
</dbReference>
<proteinExistence type="predicted"/>
<dbReference type="Pfam" id="PF01844">
    <property type="entry name" value="HNH"/>
    <property type="match status" value="1"/>
</dbReference>
<evidence type="ECO:0000259" key="2">
    <source>
        <dbReference type="SMART" id="SM00507"/>
    </source>
</evidence>
<feature type="domain" description="HNH nuclease" evidence="2">
    <location>
        <begin position="46"/>
        <end position="95"/>
    </location>
</feature>
<dbReference type="InterPro" id="IPR003615">
    <property type="entry name" value="HNH_nuc"/>
</dbReference>
<keyword evidence="3" id="KW-0378">Hydrolase</keyword>
<dbReference type="CDD" id="cd00085">
    <property type="entry name" value="HNHc"/>
    <property type="match status" value="1"/>
</dbReference>
<dbReference type="KEGG" id="bkw:BkAM31D_02265"/>
<dbReference type="Proteomes" id="UP000193006">
    <property type="component" value="Chromosome"/>
</dbReference>
<dbReference type="GO" id="GO:0003676">
    <property type="term" value="F:nucleic acid binding"/>
    <property type="evidence" value="ECO:0007669"/>
    <property type="project" value="InterPro"/>
</dbReference>
<accession>A0A1X9M5N9</accession>
<dbReference type="GO" id="GO:0004519">
    <property type="term" value="F:endonuclease activity"/>
    <property type="evidence" value="ECO:0007669"/>
    <property type="project" value="UniProtKB-KW"/>
</dbReference>
<dbReference type="RefSeq" id="WP_066158406.1">
    <property type="nucleotide sequence ID" value="NZ_CP020814.1"/>
</dbReference>
<evidence type="ECO:0000256" key="1">
    <source>
        <dbReference type="SAM" id="MobiDB-lite"/>
    </source>
</evidence>
<keyword evidence="4" id="KW-1185">Reference proteome</keyword>
<feature type="region of interest" description="Disordered" evidence="1">
    <location>
        <begin position="1"/>
        <end position="25"/>
    </location>
</feature>
<dbReference type="AlphaFoldDB" id="A0A1X9M5N9"/>
<sequence>MRLDQQPVRAVPKVTRKPNRKKKKVELYKGVKVPSRKARGQIDKKNYDKAMEKYEYQCAECGISVGLEMHHIVFRSDSGRKGWRNLVPLCKLHHDFCHEKFPNKELRETYSGWYADMWREKHEMLYGPFFAADKYDLWKAGLIPNCTDQAFDSFMDWEEVKACDSLGR</sequence>
<gene>
    <name evidence="3" type="ORF">BkAM31D_02265</name>
</gene>
<dbReference type="InterPro" id="IPR002711">
    <property type="entry name" value="HNH"/>
</dbReference>
<organism evidence="3 4">
    <name type="scientific">Halalkalibacter krulwichiae</name>
    <dbReference type="NCBI Taxonomy" id="199441"/>
    <lineage>
        <taxon>Bacteria</taxon>
        <taxon>Bacillati</taxon>
        <taxon>Bacillota</taxon>
        <taxon>Bacilli</taxon>
        <taxon>Bacillales</taxon>
        <taxon>Bacillaceae</taxon>
        <taxon>Halalkalibacter</taxon>
    </lineage>
</organism>